<dbReference type="Proteomes" id="UP000721415">
    <property type="component" value="Unassembled WGS sequence"/>
</dbReference>
<dbReference type="InterPro" id="IPR008920">
    <property type="entry name" value="TF_FadR/GntR_C"/>
</dbReference>
<dbReference type="PRINTS" id="PR00035">
    <property type="entry name" value="HTHGNTR"/>
</dbReference>
<dbReference type="InterPro" id="IPR036388">
    <property type="entry name" value="WH-like_DNA-bd_sf"/>
</dbReference>
<dbReference type="SMART" id="SM00345">
    <property type="entry name" value="HTH_GNTR"/>
    <property type="match status" value="1"/>
</dbReference>
<dbReference type="SUPFAM" id="SSF48008">
    <property type="entry name" value="GntR ligand-binding domain-like"/>
    <property type="match status" value="1"/>
</dbReference>
<reference evidence="5 6" key="1">
    <citation type="submission" date="2020-07" db="EMBL/GenBank/DDBJ databases">
        <title>Facklamia lactis sp. nov., isolated from raw milk.</title>
        <authorList>
            <person name="Doll E.V."/>
            <person name="Huptas C."/>
            <person name="Staib L."/>
            <person name="Wenning M."/>
            <person name="Scherer S."/>
        </authorList>
    </citation>
    <scope>NUCLEOTIDE SEQUENCE [LARGE SCALE GENOMIC DNA]</scope>
    <source>
        <strain evidence="5 6">DSM 111018</strain>
    </source>
</reference>
<evidence type="ECO:0000259" key="4">
    <source>
        <dbReference type="PROSITE" id="PS50949"/>
    </source>
</evidence>
<evidence type="ECO:0000313" key="5">
    <source>
        <dbReference type="EMBL" id="MBG9986805.1"/>
    </source>
</evidence>
<keyword evidence="2" id="KW-0238">DNA-binding</keyword>
<dbReference type="PANTHER" id="PTHR43537">
    <property type="entry name" value="TRANSCRIPTIONAL REGULATOR, GNTR FAMILY"/>
    <property type="match status" value="1"/>
</dbReference>
<dbReference type="EMBL" id="JACBXQ010000004">
    <property type="protein sequence ID" value="MBG9986805.1"/>
    <property type="molecule type" value="Genomic_DNA"/>
</dbReference>
<accession>A0ABS0LTL8</accession>
<sequence>MVHKIEKINVAHEVMGHLIDQILSGEIKAGEKFPSENELAESFGVSRLTIRTALTKLETLGLIETKVGKGSYVKERKFANIMAFPSQILSQYTELYPYVKEFRIEIEQICVAHVIDRASDEELLQFSRLADQMMEAAKANDVERFNQIDYQFHYCLIEMSGNPLYRLVYATIKGLITQVSVLHVNYMINNLENGLVKAALIHCELVDLVIARDKAAAIENVANLLFVSHDIDPTDIHLNK</sequence>
<organism evidence="5 6">
    <name type="scientific">Facklamia lactis</name>
    <dbReference type="NCBI Taxonomy" id="2749967"/>
    <lineage>
        <taxon>Bacteria</taxon>
        <taxon>Bacillati</taxon>
        <taxon>Bacillota</taxon>
        <taxon>Bacilli</taxon>
        <taxon>Lactobacillales</taxon>
        <taxon>Aerococcaceae</taxon>
        <taxon>Facklamia</taxon>
    </lineage>
</organism>
<dbReference type="SMART" id="SM00895">
    <property type="entry name" value="FCD"/>
    <property type="match status" value="1"/>
</dbReference>
<feature type="domain" description="HTH gntR-type" evidence="4">
    <location>
        <begin position="8"/>
        <end position="76"/>
    </location>
</feature>
<dbReference type="Gene3D" id="1.20.120.530">
    <property type="entry name" value="GntR ligand-binding domain-like"/>
    <property type="match status" value="1"/>
</dbReference>
<keyword evidence="1" id="KW-0805">Transcription regulation</keyword>
<dbReference type="PROSITE" id="PS50949">
    <property type="entry name" value="HTH_GNTR"/>
    <property type="match status" value="1"/>
</dbReference>
<evidence type="ECO:0000256" key="3">
    <source>
        <dbReference type="ARBA" id="ARBA00023163"/>
    </source>
</evidence>
<name>A0ABS0LTL8_9LACT</name>
<dbReference type="InterPro" id="IPR036390">
    <property type="entry name" value="WH_DNA-bd_sf"/>
</dbReference>
<dbReference type="RefSeq" id="WP_197115717.1">
    <property type="nucleotide sequence ID" value="NZ_JACBXQ010000004.1"/>
</dbReference>
<dbReference type="Pfam" id="PF00392">
    <property type="entry name" value="GntR"/>
    <property type="match status" value="1"/>
</dbReference>
<gene>
    <name evidence="5" type="ORF">HZY91_07825</name>
</gene>
<evidence type="ECO:0000256" key="2">
    <source>
        <dbReference type="ARBA" id="ARBA00023125"/>
    </source>
</evidence>
<dbReference type="PANTHER" id="PTHR43537:SF5">
    <property type="entry name" value="UXU OPERON TRANSCRIPTIONAL REGULATOR"/>
    <property type="match status" value="1"/>
</dbReference>
<dbReference type="InterPro" id="IPR011711">
    <property type="entry name" value="GntR_C"/>
</dbReference>
<keyword evidence="3" id="KW-0804">Transcription</keyword>
<proteinExistence type="predicted"/>
<dbReference type="Pfam" id="PF07729">
    <property type="entry name" value="FCD"/>
    <property type="match status" value="1"/>
</dbReference>
<protein>
    <submittedName>
        <fullName evidence="5">FadR family transcriptional regulator</fullName>
    </submittedName>
</protein>
<evidence type="ECO:0000313" key="6">
    <source>
        <dbReference type="Proteomes" id="UP000721415"/>
    </source>
</evidence>
<dbReference type="CDD" id="cd07377">
    <property type="entry name" value="WHTH_GntR"/>
    <property type="match status" value="1"/>
</dbReference>
<dbReference type="Gene3D" id="1.10.10.10">
    <property type="entry name" value="Winged helix-like DNA-binding domain superfamily/Winged helix DNA-binding domain"/>
    <property type="match status" value="1"/>
</dbReference>
<comment type="caution">
    <text evidence="5">The sequence shown here is derived from an EMBL/GenBank/DDBJ whole genome shotgun (WGS) entry which is preliminary data.</text>
</comment>
<dbReference type="SUPFAM" id="SSF46785">
    <property type="entry name" value="Winged helix' DNA-binding domain"/>
    <property type="match status" value="1"/>
</dbReference>
<dbReference type="InterPro" id="IPR000524">
    <property type="entry name" value="Tscrpt_reg_HTH_GntR"/>
</dbReference>
<keyword evidence="6" id="KW-1185">Reference proteome</keyword>
<evidence type="ECO:0000256" key="1">
    <source>
        <dbReference type="ARBA" id="ARBA00023015"/>
    </source>
</evidence>